<evidence type="ECO:0000313" key="5">
    <source>
        <dbReference type="Proteomes" id="UP000231246"/>
    </source>
</evidence>
<sequence>MIFMSNKYRIKFIVIHYGNEDLLKLCLQSIKKHGYSLTDVTVVDNNVVNRGFAGGSNHGYELIKDQNDFDAVLFMNNDVQLLSILDPLTIELMREGVGIVGPLQINKDKSFIYEGVIDNKRYTAGHDITVVMKKNTNTKIADFISGSFMLVKKEVLDKIGRFDERFFMYYEDVDFCTRARKFGYSCSFVSKILVSHLESVHIKRSVKEYYLARNHLLFVEKHAPWGIKILEIIRFPKTCFEHYSDKEKLGGLLGIKDYFFRKFGKK</sequence>
<dbReference type="GO" id="GO:0016757">
    <property type="term" value="F:glycosyltransferase activity"/>
    <property type="evidence" value="ECO:0007669"/>
    <property type="project" value="UniProtKB-KW"/>
</dbReference>
<organism evidence="4 5">
    <name type="scientific">Candidatus Roizmanbacteria bacterium CG22_combo_CG10-13_8_21_14_all_38_20</name>
    <dbReference type="NCBI Taxonomy" id="1974862"/>
    <lineage>
        <taxon>Bacteria</taxon>
        <taxon>Candidatus Roizmaniibacteriota</taxon>
    </lineage>
</organism>
<evidence type="ECO:0000313" key="4">
    <source>
        <dbReference type="EMBL" id="PIP61858.1"/>
    </source>
</evidence>
<name>A0A2H0BY21_9BACT</name>
<dbReference type="SUPFAM" id="SSF53448">
    <property type="entry name" value="Nucleotide-diphospho-sugar transferases"/>
    <property type="match status" value="1"/>
</dbReference>
<dbReference type="PANTHER" id="PTHR43179:SF12">
    <property type="entry name" value="GALACTOFURANOSYLTRANSFERASE GLFT2"/>
    <property type="match status" value="1"/>
</dbReference>
<dbReference type="PANTHER" id="PTHR43179">
    <property type="entry name" value="RHAMNOSYLTRANSFERASE WBBL"/>
    <property type="match status" value="1"/>
</dbReference>
<evidence type="ECO:0008006" key="6">
    <source>
        <dbReference type="Google" id="ProtNLM"/>
    </source>
</evidence>
<comment type="caution">
    <text evidence="4">The sequence shown here is derived from an EMBL/GenBank/DDBJ whole genome shotgun (WGS) entry which is preliminary data.</text>
</comment>
<evidence type="ECO:0000256" key="2">
    <source>
        <dbReference type="ARBA" id="ARBA00022676"/>
    </source>
</evidence>
<evidence type="ECO:0000256" key="3">
    <source>
        <dbReference type="ARBA" id="ARBA00022679"/>
    </source>
</evidence>
<evidence type="ECO:0000256" key="1">
    <source>
        <dbReference type="ARBA" id="ARBA00006739"/>
    </source>
</evidence>
<accession>A0A2H0BY21</accession>
<keyword evidence="3" id="KW-0808">Transferase</keyword>
<proteinExistence type="inferred from homology"/>
<dbReference type="Pfam" id="PF13641">
    <property type="entry name" value="Glyco_tranf_2_3"/>
    <property type="match status" value="1"/>
</dbReference>
<keyword evidence="2" id="KW-0328">Glycosyltransferase</keyword>
<dbReference type="Gene3D" id="3.90.550.10">
    <property type="entry name" value="Spore Coat Polysaccharide Biosynthesis Protein SpsA, Chain A"/>
    <property type="match status" value="1"/>
</dbReference>
<dbReference type="InterPro" id="IPR029044">
    <property type="entry name" value="Nucleotide-diphossugar_trans"/>
</dbReference>
<protein>
    <recommendedName>
        <fullName evidence="6">Glycosyltransferase 2-like domain-containing protein</fullName>
    </recommendedName>
</protein>
<reference evidence="4 5" key="1">
    <citation type="submission" date="2017-09" db="EMBL/GenBank/DDBJ databases">
        <title>Depth-based differentiation of microbial function through sediment-hosted aquifers and enrichment of novel symbionts in the deep terrestrial subsurface.</title>
        <authorList>
            <person name="Probst A.J."/>
            <person name="Ladd B."/>
            <person name="Jarett J.K."/>
            <person name="Geller-Mcgrath D.E."/>
            <person name="Sieber C.M."/>
            <person name="Emerson J.B."/>
            <person name="Anantharaman K."/>
            <person name="Thomas B.C."/>
            <person name="Malmstrom R."/>
            <person name="Stieglmeier M."/>
            <person name="Klingl A."/>
            <person name="Woyke T."/>
            <person name="Ryan C.M."/>
            <person name="Banfield J.F."/>
        </authorList>
    </citation>
    <scope>NUCLEOTIDE SEQUENCE [LARGE SCALE GENOMIC DNA]</scope>
    <source>
        <strain evidence="4">CG22_combo_CG10-13_8_21_14_all_38_20</strain>
    </source>
</reference>
<dbReference type="AlphaFoldDB" id="A0A2H0BY21"/>
<comment type="similarity">
    <text evidence="1">Belongs to the glycosyltransferase 2 family.</text>
</comment>
<dbReference type="EMBL" id="PCTA01000010">
    <property type="protein sequence ID" value="PIP61858.1"/>
    <property type="molecule type" value="Genomic_DNA"/>
</dbReference>
<gene>
    <name evidence="4" type="ORF">COW99_01385</name>
</gene>
<dbReference type="Proteomes" id="UP000231246">
    <property type="component" value="Unassembled WGS sequence"/>
</dbReference>